<dbReference type="InterPro" id="IPR013785">
    <property type="entry name" value="Aldolase_TIM"/>
</dbReference>
<dbReference type="Pfam" id="PF03537">
    <property type="entry name" value="Glyco_hydro_114"/>
    <property type="match status" value="1"/>
</dbReference>
<organism evidence="3 4">
    <name type="scientific">Nocardioides nanhaiensis</name>
    <dbReference type="NCBI Taxonomy" id="1476871"/>
    <lineage>
        <taxon>Bacteria</taxon>
        <taxon>Bacillati</taxon>
        <taxon>Actinomycetota</taxon>
        <taxon>Actinomycetes</taxon>
        <taxon>Propionibacteriales</taxon>
        <taxon>Nocardioidaceae</taxon>
        <taxon>Nocardioides</taxon>
    </lineage>
</organism>
<sequence>MSSRPGRPTAALLVPLLAALLTLLVPQTGAAVAAEVRPLPAGVDVDYQLGGPVAPDERVGIVVRDRSVAPAPGPGRYNVCYVNGFQTQPDERRFWQARPGLLLRDDAGRPVVDEAWGEWLLDLRTAATRQRLARIVDRWIRGCARAGYDAVELDNLDSFTRSGGLLRRPQALAYARLLVRAAHRAGLAVGQKNLAGLDGTRLGFDFAVAEECGQYRECRAYTRFYGTQVIVVEYTGRGFRRACAEVGARVPVVRRDLAVSPGGIRRWC</sequence>
<keyword evidence="1" id="KW-0732">Signal</keyword>
<feature type="domain" description="Glycoside-hydrolase family GH114 TIM-barrel" evidence="2">
    <location>
        <begin position="46"/>
        <end position="258"/>
    </location>
</feature>
<dbReference type="SUPFAM" id="SSF51445">
    <property type="entry name" value="(Trans)glycosidases"/>
    <property type="match status" value="1"/>
</dbReference>
<feature type="signal peptide" evidence="1">
    <location>
        <begin position="1"/>
        <end position="30"/>
    </location>
</feature>
<evidence type="ECO:0000259" key="2">
    <source>
        <dbReference type="Pfam" id="PF03537"/>
    </source>
</evidence>
<name>A0ABP8WYJ3_9ACTN</name>
<dbReference type="Proteomes" id="UP001500621">
    <property type="component" value="Unassembled WGS sequence"/>
</dbReference>
<dbReference type="InterPro" id="IPR004352">
    <property type="entry name" value="GH114_TIM-barrel"/>
</dbReference>
<feature type="chain" id="PRO_5046617224" evidence="1">
    <location>
        <begin position="31"/>
        <end position="268"/>
    </location>
</feature>
<reference evidence="4" key="1">
    <citation type="journal article" date="2019" name="Int. J. Syst. Evol. Microbiol.">
        <title>The Global Catalogue of Microorganisms (GCM) 10K type strain sequencing project: providing services to taxonomists for standard genome sequencing and annotation.</title>
        <authorList>
            <consortium name="The Broad Institute Genomics Platform"/>
            <consortium name="The Broad Institute Genome Sequencing Center for Infectious Disease"/>
            <person name="Wu L."/>
            <person name="Ma J."/>
        </authorList>
    </citation>
    <scope>NUCLEOTIDE SEQUENCE [LARGE SCALE GENOMIC DNA]</scope>
    <source>
        <strain evidence="4">JCM 18127</strain>
    </source>
</reference>
<dbReference type="PANTHER" id="PTHR35273:SF2">
    <property type="entry name" value="ALPHA-GALACTOSIDASE"/>
    <property type="match status" value="1"/>
</dbReference>
<dbReference type="InterPro" id="IPR017853">
    <property type="entry name" value="GH"/>
</dbReference>
<evidence type="ECO:0000256" key="1">
    <source>
        <dbReference type="SAM" id="SignalP"/>
    </source>
</evidence>
<protein>
    <submittedName>
        <fullName evidence="3">Endo alpha-1,4 polygalactosaminidase</fullName>
    </submittedName>
</protein>
<dbReference type="RefSeq" id="WP_345271604.1">
    <property type="nucleotide sequence ID" value="NZ_BAABIM010000005.1"/>
</dbReference>
<gene>
    <name evidence="3" type="ORF">GCM10023226_39860</name>
</gene>
<accession>A0ABP8WYJ3</accession>
<keyword evidence="4" id="KW-1185">Reference proteome</keyword>
<evidence type="ECO:0000313" key="4">
    <source>
        <dbReference type="Proteomes" id="UP001500621"/>
    </source>
</evidence>
<dbReference type="EMBL" id="BAABIM010000005">
    <property type="protein sequence ID" value="GAA4697441.1"/>
    <property type="molecule type" value="Genomic_DNA"/>
</dbReference>
<evidence type="ECO:0000313" key="3">
    <source>
        <dbReference type="EMBL" id="GAA4697441.1"/>
    </source>
</evidence>
<dbReference type="PANTHER" id="PTHR35273">
    <property type="entry name" value="ALPHA-1,4 POLYGALACTOSAMINIDASE, PUTATIVE (AFU_ORTHOLOGUE AFUA_3G07890)-RELATED"/>
    <property type="match status" value="1"/>
</dbReference>
<dbReference type="Gene3D" id="3.20.20.70">
    <property type="entry name" value="Aldolase class I"/>
    <property type="match status" value="1"/>
</dbReference>
<comment type="caution">
    <text evidence="3">The sequence shown here is derived from an EMBL/GenBank/DDBJ whole genome shotgun (WGS) entry which is preliminary data.</text>
</comment>
<proteinExistence type="predicted"/>